<accession>A0A0K1PZM6</accession>
<dbReference type="EMBL" id="CP012333">
    <property type="protein sequence ID" value="AKU98978.1"/>
    <property type="molecule type" value="Genomic_DNA"/>
</dbReference>
<protein>
    <recommendedName>
        <fullName evidence="5">Probable RNA 2'-phosphotransferase</fullName>
        <ecNumber evidence="5">2.7.1.-</ecNumber>
    </recommendedName>
</protein>
<evidence type="ECO:0000256" key="2">
    <source>
        <dbReference type="ARBA" id="ARBA00022679"/>
    </source>
</evidence>
<dbReference type="Gene3D" id="3.20.170.30">
    <property type="match status" value="1"/>
</dbReference>
<dbReference type="InterPro" id="IPR022928">
    <property type="entry name" value="RNA_2'-PTrans_KptA"/>
</dbReference>
<dbReference type="PATRIC" id="fig|1391654.3.peg.5721"/>
<sequence>MDRARAVRISKLLGLGLRHDPARLRLVLDRAGWADVDAVLRGLASLGEPLDLDELEAIVVGMEKRRYAFSADGTRIRASQGHSVDVELGLAPTEPPDLLFHGTVERFLESILSAGILRGARTHVHLSVDVQTARIVASRRRGAHVILSVRARAMHAAGSSFFLSENGVWLTEHVPPSFVDVYGRAR</sequence>
<evidence type="ECO:0000256" key="5">
    <source>
        <dbReference type="HAMAP-Rule" id="MF_00299"/>
    </source>
</evidence>
<dbReference type="GO" id="GO:0006388">
    <property type="term" value="P:tRNA splicing, via endonucleolytic cleavage and ligation"/>
    <property type="evidence" value="ECO:0007669"/>
    <property type="project" value="UniProtKB-UniRule"/>
</dbReference>
<dbReference type="RefSeq" id="WP_146650181.1">
    <property type="nucleotide sequence ID" value="NZ_CP012333.1"/>
</dbReference>
<dbReference type="Pfam" id="PF01885">
    <property type="entry name" value="PTS_2-RNA"/>
    <property type="match status" value="1"/>
</dbReference>
<dbReference type="InterPro" id="IPR042081">
    <property type="entry name" value="RNA_2'-PTrans_C"/>
</dbReference>
<reference evidence="6 7" key="1">
    <citation type="submission" date="2015-08" db="EMBL/GenBank/DDBJ databases">
        <authorList>
            <person name="Babu N.S."/>
            <person name="Beckwith C.J."/>
            <person name="Beseler K.G."/>
            <person name="Brison A."/>
            <person name="Carone J.V."/>
            <person name="Caskin T.P."/>
            <person name="Diamond M."/>
            <person name="Durham M.E."/>
            <person name="Foxe J.M."/>
            <person name="Go M."/>
            <person name="Henderson B.A."/>
            <person name="Jones I.B."/>
            <person name="McGettigan J.A."/>
            <person name="Micheletti S.J."/>
            <person name="Nasrallah M.E."/>
            <person name="Ortiz D."/>
            <person name="Piller C.R."/>
            <person name="Privatt S.R."/>
            <person name="Schneider S.L."/>
            <person name="Sharp S."/>
            <person name="Smith T.C."/>
            <person name="Stanton J.D."/>
            <person name="Ullery H.E."/>
            <person name="Wilson R.J."/>
            <person name="Serrano M.G."/>
            <person name="Buck G."/>
            <person name="Lee V."/>
            <person name="Wang Y."/>
            <person name="Carvalho R."/>
            <person name="Voegtly L."/>
            <person name="Shi R."/>
            <person name="Duckworth R."/>
            <person name="Johnson A."/>
            <person name="Loviza R."/>
            <person name="Walstead R."/>
            <person name="Shah Z."/>
            <person name="Kiflezghi M."/>
            <person name="Wade K."/>
            <person name="Ball S.L."/>
            <person name="Bradley K.W."/>
            <person name="Asai D.J."/>
            <person name="Bowman C.A."/>
            <person name="Russell D.A."/>
            <person name="Pope W.H."/>
            <person name="Jacobs-Sera D."/>
            <person name="Hendrix R.W."/>
            <person name="Hatfull G.F."/>
        </authorList>
    </citation>
    <scope>NUCLEOTIDE SEQUENCE [LARGE SCALE GENOMIC DNA]</scope>
    <source>
        <strain evidence="6 7">DSM 27648</strain>
    </source>
</reference>
<evidence type="ECO:0000313" key="6">
    <source>
        <dbReference type="EMBL" id="AKU98978.1"/>
    </source>
</evidence>
<dbReference type="OrthoDB" id="4537997at2"/>
<gene>
    <name evidence="5" type="primary">kptA</name>
    <name evidence="6" type="ORF">AKJ09_05642</name>
</gene>
<keyword evidence="3 5" id="KW-0520">NAD</keyword>
<proteinExistence type="inferred from homology"/>
<dbReference type="InterPro" id="IPR042080">
    <property type="entry name" value="RNA_2'-PTrans_N"/>
</dbReference>
<evidence type="ECO:0000256" key="3">
    <source>
        <dbReference type="ARBA" id="ARBA00023027"/>
    </source>
</evidence>
<evidence type="ECO:0000256" key="4">
    <source>
        <dbReference type="ARBA" id="ARBA00025212"/>
    </source>
</evidence>
<keyword evidence="2 5" id="KW-0808">Transferase</keyword>
<dbReference type="AlphaFoldDB" id="A0A0K1PZM6"/>
<dbReference type="HAMAP" id="MF_00299">
    <property type="entry name" value="KptA"/>
    <property type="match status" value="1"/>
</dbReference>
<dbReference type="Proteomes" id="UP000064967">
    <property type="component" value="Chromosome"/>
</dbReference>
<dbReference type="GO" id="GO:0003950">
    <property type="term" value="F:NAD+ poly-ADP-ribosyltransferase activity"/>
    <property type="evidence" value="ECO:0007669"/>
    <property type="project" value="InterPro"/>
</dbReference>
<evidence type="ECO:0000313" key="7">
    <source>
        <dbReference type="Proteomes" id="UP000064967"/>
    </source>
</evidence>
<evidence type="ECO:0000256" key="1">
    <source>
        <dbReference type="ARBA" id="ARBA00009836"/>
    </source>
</evidence>
<dbReference type="PANTHER" id="PTHR12684">
    <property type="entry name" value="PUTATIVE PHOSPHOTRANSFERASE"/>
    <property type="match status" value="1"/>
</dbReference>
<organism evidence="6 7">
    <name type="scientific">Labilithrix luteola</name>
    <dbReference type="NCBI Taxonomy" id="1391654"/>
    <lineage>
        <taxon>Bacteria</taxon>
        <taxon>Pseudomonadati</taxon>
        <taxon>Myxococcota</taxon>
        <taxon>Polyangia</taxon>
        <taxon>Polyangiales</taxon>
        <taxon>Labilitrichaceae</taxon>
        <taxon>Labilithrix</taxon>
    </lineage>
</organism>
<keyword evidence="7" id="KW-1185">Reference proteome</keyword>
<comment type="similarity">
    <text evidence="1 5">Belongs to the KptA/TPT1 family.</text>
</comment>
<comment type="function">
    <text evidence="4 5">Removes the 2'-phosphate from RNA via an intermediate in which the phosphate is ADP-ribosylated by NAD followed by a presumed transesterification to release the RNA and generate ADP-ribose 1''-2''-cyclic phosphate (APPR&gt;P). May function as an ADP-ribosylase.</text>
</comment>
<dbReference type="SUPFAM" id="SSF56399">
    <property type="entry name" value="ADP-ribosylation"/>
    <property type="match status" value="1"/>
</dbReference>
<dbReference type="KEGG" id="llu:AKJ09_05642"/>
<dbReference type="EC" id="2.7.1.-" evidence="5"/>
<dbReference type="Gene3D" id="1.10.10.970">
    <property type="entry name" value="RNA 2'-phosphotransferase, Tpt1/KptA family, N-terminal domain"/>
    <property type="match status" value="1"/>
</dbReference>
<dbReference type="GO" id="GO:0000215">
    <property type="term" value="F:tRNA 2'-phosphotransferase activity"/>
    <property type="evidence" value="ECO:0007669"/>
    <property type="project" value="TreeGrafter"/>
</dbReference>
<dbReference type="PANTHER" id="PTHR12684:SF2">
    <property type="entry name" value="TRNA 2'-PHOSPHOTRANSFERASE 1"/>
    <property type="match status" value="1"/>
</dbReference>
<dbReference type="InterPro" id="IPR002745">
    <property type="entry name" value="Ptrans_KptA/Tpt1"/>
</dbReference>
<name>A0A0K1PZM6_9BACT</name>
<dbReference type="STRING" id="1391654.AKJ09_05642"/>